<keyword evidence="2" id="KW-1185">Reference proteome</keyword>
<reference evidence="1 2" key="1">
    <citation type="submission" date="2017-09" db="EMBL/GenBank/DDBJ databases">
        <title>Comparative genomics of rhizobia isolated from Phaseolus vulgaris in China.</title>
        <authorList>
            <person name="Tong W."/>
        </authorList>
    </citation>
    <scope>NUCLEOTIDE SEQUENCE [LARGE SCALE GENOMIC DNA]</scope>
    <source>
        <strain evidence="1 2">Y27</strain>
    </source>
</reference>
<feature type="non-terminal residue" evidence="1">
    <location>
        <position position="93"/>
    </location>
</feature>
<dbReference type="Gene3D" id="3.60.15.10">
    <property type="entry name" value="Ribonuclease Z/Hydroxyacylglutathione hydrolase-like"/>
    <property type="match status" value="1"/>
</dbReference>
<name>A0ABX4IZQ8_9HYPH</name>
<accession>A0ABX4IZQ8</accession>
<sequence>MTKEEIIDVDAVIVTHLHEDYWDEEARKVLPKALPIFAQNKADAETIRGQGFSDVRVLSATSSFNGVQLIKTGGRHGTEAHYGVAPKRPDMLR</sequence>
<dbReference type="SUPFAM" id="SSF56281">
    <property type="entry name" value="Metallo-hydrolase/oxidoreductase"/>
    <property type="match status" value="1"/>
</dbReference>
<evidence type="ECO:0000313" key="1">
    <source>
        <dbReference type="EMBL" id="PDS48375.1"/>
    </source>
</evidence>
<dbReference type="InterPro" id="IPR036866">
    <property type="entry name" value="RibonucZ/Hydroxyglut_hydro"/>
</dbReference>
<evidence type="ECO:0008006" key="3">
    <source>
        <dbReference type="Google" id="ProtNLM"/>
    </source>
</evidence>
<dbReference type="Proteomes" id="UP000219972">
    <property type="component" value="Unassembled WGS sequence"/>
</dbReference>
<dbReference type="EMBL" id="NWSL01000027">
    <property type="protein sequence ID" value="PDS48375.1"/>
    <property type="molecule type" value="Genomic_DNA"/>
</dbReference>
<gene>
    <name evidence="1" type="ORF">CO662_29280</name>
</gene>
<protein>
    <recommendedName>
        <fullName evidence="3">Metallo-beta-lactamase domain-containing protein</fullName>
    </recommendedName>
</protein>
<organism evidence="1 2">
    <name type="scientific">Rhizobium anhuiense</name>
    <dbReference type="NCBI Taxonomy" id="1184720"/>
    <lineage>
        <taxon>Bacteria</taxon>
        <taxon>Pseudomonadati</taxon>
        <taxon>Pseudomonadota</taxon>
        <taxon>Alphaproteobacteria</taxon>
        <taxon>Hyphomicrobiales</taxon>
        <taxon>Rhizobiaceae</taxon>
        <taxon>Rhizobium/Agrobacterium group</taxon>
        <taxon>Rhizobium</taxon>
    </lineage>
</organism>
<comment type="caution">
    <text evidence="1">The sequence shown here is derived from an EMBL/GenBank/DDBJ whole genome shotgun (WGS) entry which is preliminary data.</text>
</comment>
<proteinExistence type="predicted"/>
<evidence type="ECO:0000313" key="2">
    <source>
        <dbReference type="Proteomes" id="UP000219972"/>
    </source>
</evidence>